<dbReference type="Pfam" id="PF00890">
    <property type="entry name" value="FAD_binding_2"/>
    <property type="match status" value="2"/>
</dbReference>
<comment type="caution">
    <text evidence="6">The sequence shown here is derived from an EMBL/GenBank/DDBJ whole genome shotgun (WGS) entry which is preliminary data.</text>
</comment>
<evidence type="ECO:0000256" key="3">
    <source>
        <dbReference type="ARBA" id="ARBA00022827"/>
    </source>
</evidence>
<keyword evidence="2" id="KW-0285">Flavoprotein</keyword>
<dbReference type="SUPFAM" id="SSF51905">
    <property type="entry name" value="FAD/NAD(P)-binding domain"/>
    <property type="match status" value="1"/>
</dbReference>
<keyword evidence="4" id="KW-0560">Oxidoreductase</keyword>
<dbReference type="Gene3D" id="3.50.50.60">
    <property type="entry name" value="FAD/NAD(P)-binding domain"/>
    <property type="match status" value="1"/>
</dbReference>
<name>A0A375CQC2_9BURK</name>
<feature type="domain" description="FAD-dependent oxidoreductase 2 FAD-binding" evidence="5">
    <location>
        <begin position="7"/>
        <end position="238"/>
    </location>
</feature>
<dbReference type="PANTHER" id="PTHR43400">
    <property type="entry name" value="FUMARATE REDUCTASE"/>
    <property type="match status" value="1"/>
</dbReference>
<dbReference type="SUPFAM" id="SSF56425">
    <property type="entry name" value="Succinate dehydrogenase/fumarate reductase flavoprotein, catalytic domain"/>
    <property type="match status" value="1"/>
</dbReference>
<comment type="cofactor">
    <cofactor evidence="1">
        <name>FAD</name>
        <dbReference type="ChEBI" id="CHEBI:57692"/>
    </cofactor>
</comment>
<proteinExistence type="predicted"/>
<dbReference type="PANTHER" id="PTHR43400:SF10">
    <property type="entry name" value="3-OXOSTEROID 1-DEHYDROGENASE"/>
    <property type="match status" value="1"/>
</dbReference>
<dbReference type="Proteomes" id="UP000256297">
    <property type="component" value="Unassembled WGS sequence"/>
</dbReference>
<dbReference type="EMBL" id="OFSP01000078">
    <property type="protein sequence ID" value="SOY77503.1"/>
    <property type="molecule type" value="Genomic_DNA"/>
</dbReference>
<dbReference type="InterPro" id="IPR036188">
    <property type="entry name" value="FAD/NAD-bd_sf"/>
</dbReference>
<evidence type="ECO:0000256" key="1">
    <source>
        <dbReference type="ARBA" id="ARBA00001974"/>
    </source>
</evidence>
<dbReference type="GO" id="GO:0008202">
    <property type="term" value="P:steroid metabolic process"/>
    <property type="evidence" value="ECO:0007669"/>
    <property type="project" value="UniProtKB-ARBA"/>
</dbReference>
<dbReference type="InterPro" id="IPR027477">
    <property type="entry name" value="Succ_DH/fumarate_Rdtase_cat_sf"/>
</dbReference>
<dbReference type="RefSeq" id="WP_116342752.1">
    <property type="nucleotide sequence ID" value="NZ_OFSP01000078.1"/>
</dbReference>
<sequence>MTMMKTDVLIIGAGGAGLAAAYEAARIGRDVVVLEKNPEPGGSTSWSVGSITATNTPHQRSAGIHDSADAHFEDLALHAGELAPRDNLKLRRILVDHSSDMLQWLINLGVVFVGPQEEPPHRVARMHNVVPNSKSFAYHLTRHCKALGVRILVNTSTKAFIVEDGRVIGVDAIAADGRSCRFVARHGVVLASGDYSGAADLKRSLASESVVPVEPVNPTATGDGHRMALAIGARVINGDIVRGPIMRFIPPTRRNFVQRLPPAKFVAEPIAWAMKHLPQKILRPFLMSFLTTALGPSPDLLRQGGILINKQGRRFTDELGSPAADVARQPDKIAWIVMDEAIASKFKRWPYFVSTAPGVAYAYLKDYERNRPDIAHRASSLEALADSMGVPAASLRDAITSYNQSPQRGNRPTLGTGPYYALGPVKSYVVFTDGGLLVNEQLEVLDADDAPIPGLYAAGSAGQGGLLLEGHGHHLGWAFVSGRIAGRNAASAPATALVSSTN</sequence>
<evidence type="ECO:0000313" key="7">
    <source>
        <dbReference type="Proteomes" id="UP000256297"/>
    </source>
</evidence>
<evidence type="ECO:0000259" key="5">
    <source>
        <dbReference type="Pfam" id="PF00890"/>
    </source>
</evidence>
<organism evidence="6 7">
    <name type="scientific">Cupriavidus taiwanensis</name>
    <dbReference type="NCBI Taxonomy" id="164546"/>
    <lineage>
        <taxon>Bacteria</taxon>
        <taxon>Pseudomonadati</taxon>
        <taxon>Pseudomonadota</taxon>
        <taxon>Betaproteobacteria</taxon>
        <taxon>Burkholderiales</taxon>
        <taxon>Burkholderiaceae</taxon>
        <taxon>Cupriavidus</taxon>
    </lineage>
</organism>
<dbReference type="GO" id="GO:0016491">
    <property type="term" value="F:oxidoreductase activity"/>
    <property type="evidence" value="ECO:0007669"/>
    <property type="project" value="UniProtKB-KW"/>
</dbReference>
<dbReference type="AlphaFoldDB" id="A0A375CQC2"/>
<dbReference type="InterPro" id="IPR003953">
    <property type="entry name" value="FAD-dep_OxRdtase_2_FAD-bd"/>
</dbReference>
<evidence type="ECO:0000256" key="2">
    <source>
        <dbReference type="ARBA" id="ARBA00022630"/>
    </source>
</evidence>
<keyword evidence="3" id="KW-0274">FAD</keyword>
<protein>
    <recommendedName>
        <fullName evidence="5">FAD-dependent oxidoreductase 2 FAD-binding domain-containing protein</fullName>
    </recommendedName>
</protein>
<evidence type="ECO:0000256" key="4">
    <source>
        <dbReference type="ARBA" id="ARBA00023002"/>
    </source>
</evidence>
<reference evidence="7" key="1">
    <citation type="submission" date="2018-01" db="EMBL/GenBank/DDBJ databases">
        <authorList>
            <person name="Gaut B.S."/>
            <person name="Morton B.R."/>
            <person name="Clegg M.T."/>
            <person name="Duvall M.R."/>
        </authorList>
    </citation>
    <scope>NUCLEOTIDE SEQUENCE [LARGE SCALE GENOMIC DNA]</scope>
</reference>
<evidence type="ECO:0000313" key="6">
    <source>
        <dbReference type="EMBL" id="SOY77503.1"/>
    </source>
</evidence>
<dbReference type="InterPro" id="IPR050315">
    <property type="entry name" value="FAD-oxidoreductase_2"/>
</dbReference>
<feature type="domain" description="FAD-dependent oxidoreductase 2 FAD-binding" evidence="5">
    <location>
        <begin position="300"/>
        <end position="464"/>
    </location>
</feature>
<accession>A0A375CQC2</accession>
<gene>
    <name evidence="6" type="ORF">CBM2589_U10020</name>
</gene>
<dbReference type="Gene3D" id="3.90.700.10">
    <property type="entry name" value="Succinate dehydrogenase/fumarate reductase flavoprotein, catalytic domain"/>
    <property type="match status" value="1"/>
</dbReference>